<evidence type="ECO:0008006" key="3">
    <source>
        <dbReference type="Google" id="ProtNLM"/>
    </source>
</evidence>
<organism evidence="1 2">
    <name type="scientific">Favolaschia claudopus</name>
    <dbReference type="NCBI Taxonomy" id="2862362"/>
    <lineage>
        <taxon>Eukaryota</taxon>
        <taxon>Fungi</taxon>
        <taxon>Dikarya</taxon>
        <taxon>Basidiomycota</taxon>
        <taxon>Agaricomycotina</taxon>
        <taxon>Agaricomycetes</taxon>
        <taxon>Agaricomycetidae</taxon>
        <taxon>Agaricales</taxon>
        <taxon>Marasmiineae</taxon>
        <taxon>Mycenaceae</taxon>
        <taxon>Favolaschia</taxon>
    </lineage>
</organism>
<comment type="caution">
    <text evidence="1">The sequence shown here is derived from an EMBL/GenBank/DDBJ whole genome shotgun (WGS) entry which is preliminary data.</text>
</comment>
<accession>A0AAW0BC44</accession>
<name>A0AAW0BC44_9AGAR</name>
<dbReference type="SUPFAM" id="SSF52047">
    <property type="entry name" value="RNI-like"/>
    <property type="match status" value="1"/>
</dbReference>
<protein>
    <recommendedName>
        <fullName evidence="3">F-box domain-containing protein</fullName>
    </recommendedName>
</protein>
<dbReference type="Proteomes" id="UP001362999">
    <property type="component" value="Unassembled WGS sequence"/>
</dbReference>
<keyword evidence="2" id="KW-1185">Reference proteome</keyword>
<proteinExistence type="predicted"/>
<sequence>MRDIEFERDTEPFINADSKASELELHGQAVVPAIQRIPPEILCEIFRWACSTGEYGAPCTRAVAGRFVRIAPWKLTHVSQHWRTTAHGDACLWSNIEINAEPYYLRPIDSDGNRDNSQPAVLTQDSPQVEYPLAALEMQLSLSANAPLCVIVRLKDRPNGPAHAHVISLLETLVLHSDHWKVLILVFETDLAVVKTLSHMKGRLSCLTHFHLCCKLDERWPTELRDIFLDSPQLQRLHIVGQHGPPILLPYQQLSHLDLPSCSMFLIHGLTAAENLRDLSLGMSNDDDSNPAALVEGIVTLPNLRSLLIYDGRFSQIIEAPKLAYLFVWSRISAALPLLRRFCGQLEKLEIRCYRTETSVLPSVLRLVPNLLELGVMFDDRNSVKTDETDGIEIPKSQIFRAMELSGSAEDICPQLTSARFTLTPDTVSEDWDSLHSMLNSRWDPGHRLKRVLLEPAVPLALSISTKFEALKADGLELEIAEPPN</sequence>
<dbReference type="EMBL" id="JAWWNJ010000036">
    <property type="protein sequence ID" value="KAK7023124.1"/>
    <property type="molecule type" value="Genomic_DNA"/>
</dbReference>
<dbReference type="AlphaFoldDB" id="A0AAW0BC44"/>
<dbReference type="Gene3D" id="3.80.10.10">
    <property type="entry name" value="Ribonuclease Inhibitor"/>
    <property type="match status" value="1"/>
</dbReference>
<gene>
    <name evidence="1" type="ORF">R3P38DRAFT_2957648</name>
</gene>
<evidence type="ECO:0000313" key="2">
    <source>
        <dbReference type="Proteomes" id="UP001362999"/>
    </source>
</evidence>
<reference evidence="1 2" key="1">
    <citation type="journal article" date="2024" name="J Genomics">
        <title>Draft genome sequencing and assembly of Favolaschia claudopus CIRM-BRFM 2984 isolated from oak limbs.</title>
        <authorList>
            <person name="Navarro D."/>
            <person name="Drula E."/>
            <person name="Chaduli D."/>
            <person name="Cazenave R."/>
            <person name="Ahrendt S."/>
            <person name="Wang J."/>
            <person name="Lipzen A."/>
            <person name="Daum C."/>
            <person name="Barry K."/>
            <person name="Grigoriev I.V."/>
            <person name="Favel A."/>
            <person name="Rosso M.N."/>
            <person name="Martin F."/>
        </authorList>
    </citation>
    <scope>NUCLEOTIDE SEQUENCE [LARGE SCALE GENOMIC DNA]</scope>
    <source>
        <strain evidence="1 2">CIRM-BRFM 2984</strain>
    </source>
</reference>
<dbReference type="InterPro" id="IPR032675">
    <property type="entry name" value="LRR_dom_sf"/>
</dbReference>
<evidence type="ECO:0000313" key="1">
    <source>
        <dbReference type="EMBL" id="KAK7023124.1"/>
    </source>
</evidence>